<dbReference type="GO" id="GO:0007059">
    <property type="term" value="P:chromosome segregation"/>
    <property type="evidence" value="ECO:0007669"/>
    <property type="project" value="InterPro"/>
</dbReference>
<sequence>MDLKQVGHSLDALISAFNSRIVELQELVIARNMYPSTSMADLSAMDTTLKTMESQIQVIKERLQEERNAIPKAKKLIEMSRRQQRMLQHMLVHKPTGMREVIDLPDSMPSCDIMDTRDYDLLSEASKVQGEPAMAPLKEKKGRISAPRWYITADELDSLSSYMRGRLTLEKVNIAINEIAVYAEANAQLITAPRKKLAEDSWEKALELRDLATSDTVKGKLFFLESDIKGPGLKLDNTGKAILTVLRHLGRIQEARIGHHRVITLLKPPLHG</sequence>
<keyword evidence="5" id="KW-1185">Reference proteome</keyword>
<evidence type="ECO:0000256" key="2">
    <source>
        <dbReference type="ARBA" id="ARBA00023054"/>
    </source>
</evidence>
<dbReference type="Gene3D" id="1.10.10.1890">
    <property type="entry name" value="Ska1 microtubule binding domain-like"/>
    <property type="match status" value="1"/>
</dbReference>
<dbReference type="PANTHER" id="PTHR28573:SF1">
    <property type="entry name" value="SPINDLE AND KINETOCHORE-ASSOCIATED PROTEIN 1"/>
    <property type="match status" value="1"/>
</dbReference>
<gene>
    <name evidence="6" type="primary">LOC120259048</name>
</gene>
<dbReference type="InterPro" id="IPR009829">
    <property type="entry name" value="SKA1"/>
</dbReference>
<protein>
    <recommendedName>
        <fullName evidence="3">SKA complex subunit 1 homolog</fullName>
    </recommendedName>
    <alternativeName>
        <fullName evidence="4">Spindle and kinetochore-associated protein 1 homolog</fullName>
    </alternativeName>
</protein>
<accession>A0AB40B5N1</accession>
<dbReference type="AlphaFoldDB" id="A0AB40B5N1"/>
<dbReference type="GO" id="GO:0051301">
    <property type="term" value="P:cell division"/>
    <property type="evidence" value="ECO:0007669"/>
    <property type="project" value="InterPro"/>
</dbReference>
<evidence type="ECO:0000256" key="4">
    <source>
        <dbReference type="ARBA" id="ARBA00075755"/>
    </source>
</evidence>
<evidence type="ECO:0000313" key="6">
    <source>
        <dbReference type="RefSeq" id="XP_039122515.1"/>
    </source>
</evidence>
<dbReference type="GO" id="GO:0005876">
    <property type="term" value="C:spindle microtubule"/>
    <property type="evidence" value="ECO:0007669"/>
    <property type="project" value="TreeGrafter"/>
</dbReference>
<dbReference type="GO" id="GO:0000940">
    <property type="term" value="C:outer kinetochore"/>
    <property type="evidence" value="ECO:0007669"/>
    <property type="project" value="TreeGrafter"/>
</dbReference>
<dbReference type="GeneID" id="120259048"/>
<dbReference type="GO" id="GO:0008017">
    <property type="term" value="F:microtubule binding"/>
    <property type="evidence" value="ECO:0007669"/>
    <property type="project" value="InterPro"/>
</dbReference>
<comment type="similarity">
    <text evidence="1">Belongs to the SKA1 family.</text>
</comment>
<dbReference type="RefSeq" id="XP_039122515.1">
    <property type="nucleotide sequence ID" value="XM_039266581.1"/>
</dbReference>
<evidence type="ECO:0000256" key="1">
    <source>
        <dbReference type="ARBA" id="ARBA00006836"/>
    </source>
</evidence>
<dbReference type="PANTHER" id="PTHR28573">
    <property type="entry name" value="SPINDLE AND KINETOCHORE-ASSOCIATED PROTEIN 1"/>
    <property type="match status" value="1"/>
</dbReference>
<keyword evidence="2" id="KW-0175">Coiled coil</keyword>
<dbReference type="GO" id="GO:0072686">
    <property type="term" value="C:mitotic spindle"/>
    <property type="evidence" value="ECO:0007669"/>
    <property type="project" value="TreeGrafter"/>
</dbReference>
<dbReference type="GO" id="GO:0000278">
    <property type="term" value="P:mitotic cell cycle"/>
    <property type="evidence" value="ECO:0007669"/>
    <property type="project" value="TreeGrafter"/>
</dbReference>
<reference evidence="6" key="1">
    <citation type="submission" date="2025-08" db="UniProtKB">
        <authorList>
            <consortium name="RefSeq"/>
        </authorList>
    </citation>
    <scope>IDENTIFICATION</scope>
</reference>
<evidence type="ECO:0000256" key="3">
    <source>
        <dbReference type="ARBA" id="ARBA00068507"/>
    </source>
</evidence>
<evidence type="ECO:0000313" key="5">
    <source>
        <dbReference type="Proteomes" id="UP001515500"/>
    </source>
</evidence>
<dbReference type="Pfam" id="PF07160">
    <property type="entry name" value="SKA1"/>
    <property type="match status" value="1"/>
</dbReference>
<dbReference type="InterPro" id="IPR042031">
    <property type="entry name" value="SKA1_MBD_sf"/>
</dbReference>
<dbReference type="GO" id="GO:0031110">
    <property type="term" value="P:regulation of microtubule polymerization or depolymerization"/>
    <property type="evidence" value="ECO:0007669"/>
    <property type="project" value="TreeGrafter"/>
</dbReference>
<dbReference type="Proteomes" id="UP001515500">
    <property type="component" value="Chromosome 4"/>
</dbReference>
<organism evidence="5 6">
    <name type="scientific">Dioscorea cayennensis subsp. rotundata</name>
    <name type="common">White Guinea yam</name>
    <name type="synonym">Dioscorea rotundata</name>
    <dbReference type="NCBI Taxonomy" id="55577"/>
    <lineage>
        <taxon>Eukaryota</taxon>
        <taxon>Viridiplantae</taxon>
        <taxon>Streptophyta</taxon>
        <taxon>Embryophyta</taxon>
        <taxon>Tracheophyta</taxon>
        <taxon>Spermatophyta</taxon>
        <taxon>Magnoliopsida</taxon>
        <taxon>Liliopsida</taxon>
        <taxon>Dioscoreales</taxon>
        <taxon>Dioscoreaceae</taxon>
        <taxon>Dioscorea</taxon>
    </lineage>
</organism>
<proteinExistence type="inferred from homology"/>
<name>A0AB40B5N1_DIOCR</name>
<dbReference type="FunFam" id="1.10.10.1890:FF:000002">
    <property type="entry name" value="Spindle and kinetochore-associated protein 1"/>
    <property type="match status" value="1"/>
</dbReference>